<dbReference type="Gene3D" id="3.30.420.10">
    <property type="entry name" value="Ribonuclease H-like superfamily/Ribonuclease H"/>
    <property type="match status" value="1"/>
</dbReference>
<feature type="region of interest" description="Disordered" evidence="2">
    <location>
        <begin position="350"/>
        <end position="463"/>
    </location>
</feature>
<dbReference type="GO" id="GO:0003676">
    <property type="term" value="F:nucleic acid binding"/>
    <property type="evidence" value="ECO:0007669"/>
    <property type="project" value="InterPro"/>
</dbReference>
<feature type="compositionally biased region" description="Polar residues" evidence="2">
    <location>
        <begin position="393"/>
        <end position="404"/>
    </location>
</feature>
<proteinExistence type="predicted"/>
<evidence type="ECO:0000259" key="3">
    <source>
        <dbReference type="PROSITE" id="PS50994"/>
    </source>
</evidence>
<reference evidence="5" key="1">
    <citation type="submission" date="2025-08" db="UniProtKB">
        <authorList>
            <consortium name="RefSeq"/>
        </authorList>
    </citation>
    <scope>IDENTIFICATION</scope>
    <source>
        <tissue evidence="5">Sperm</tissue>
    </source>
</reference>
<dbReference type="InterPro" id="IPR012337">
    <property type="entry name" value="RNaseH-like_sf"/>
</dbReference>
<accession>A0AAJ7U467</accession>
<dbReference type="GO" id="GO:0015074">
    <property type="term" value="P:DNA integration"/>
    <property type="evidence" value="ECO:0007669"/>
    <property type="project" value="InterPro"/>
</dbReference>
<feature type="domain" description="Integrase catalytic" evidence="3">
    <location>
        <begin position="67"/>
        <end position="234"/>
    </location>
</feature>
<dbReference type="PANTHER" id="PTHR37984:SF15">
    <property type="entry name" value="INTEGRASE CATALYTIC DOMAIN-CONTAINING PROTEIN"/>
    <property type="match status" value="1"/>
</dbReference>
<dbReference type="Pfam" id="PF17921">
    <property type="entry name" value="Integrase_H2C2"/>
    <property type="match status" value="1"/>
</dbReference>
<dbReference type="Proteomes" id="UP001318040">
    <property type="component" value="Chromosome 51"/>
</dbReference>
<dbReference type="Gene3D" id="1.10.340.70">
    <property type="match status" value="1"/>
</dbReference>
<dbReference type="InterPro" id="IPR036397">
    <property type="entry name" value="RNaseH_sf"/>
</dbReference>
<name>A0AAJ7U467_PETMA</name>
<evidence type="ECO:0000313" key="4">
    <source>
        <dbReference type="Proteomes" id="UP001318040"/>
    </source>
</evidence>
<sequence length="463" mass="51857">MRWDGGLRCYSIVVHKELMGKLIVAMHECLMHLGVCKTLATLRLDLFWPGMSGDVYNVLKGCTQCARQKPPLKMCCWPLQSIRVSRIKELVTLDVLGPFRPLVGVEYFSRWPMAWLIPNQSAAVITEAFLHGYVLDKRAPERLLTDQGKTFSLKLLKEVCDLLGTKKVRTSPYHPQTDEMVERLHRTLTSMLSQQVSKSQGDWDLHIPGVLAAYRTAPHASTGFSPFFCMYGREQDPPIESNLRRGRVSLRSTCPSTCALPCQASRHNSASWQWANERLRRLRVSGRTWAPGDKAWLHCPQVPVGTSPKLYKPWRGPVDVIQADRPQCVKIQFGRWSWFVHPSRLKPFVAPRVSPLSPLPKGRVSSVPEELRKASAEVVPQGNSVPPTGPKRLTSSPDESTTDAQHGADRPSKSRSPPTVVSSRAGPRPLGHVQIPTRSPREPRPTSPGGLATRTRSRTARFK</sequence>
<dbReference type="AlphaFoldDB" id="A0AAJ7U467"/>
<dbReference type="InterPro" id="IPR001584">
    <property type="entry name" value="Integrase_cat-core"/>
</dbReference>
<dbReference type="PANTHER" id="PTHR37984">
    <property type="entry name" value="PROTEIN CBG26694"/>
    <property type="match status" value="1"/>
</dbReference>
<evidence type="ECO:0000256" key="1">
    <source>
        <dbReference type="ARBA" id="ARBA00039658"/>
    </source>
</evidence>
<dbReference type="RefSeq" id="XP_032829389.1">
    <property type="nucleotide sequence ID" value="XM_032973498.1"/>
</dbReference>
<gene>
    <name evidence="5" type="primary">LOC116953358</name>
</gene>
<dbReference type="SUPFAM" id="SSF53098">
    <property type="entry name" value="Ribonuclease H-like"/>
    <property type="match status" value="1"/>
</dbReference>
<protein>
    <recommendedName>
        <fullName evidence="1">Gypsy retrotransposon integrase-like protein 1</fullName>
    </recommendedName>
</protein>
<organism evidence="4 5">
    <name type="scientific">Petromyzon marinus</name>
    <name type="common">Sea lamprey</name>
    <dbReference type="NCBI Taxonomy" id="7757"/>
    <lineage>
        <taxon>Eukaryota</taxon>
        <taxon>Metazoa</taxon>
        <taxon>Chordata</taxon>
        <taxon>Craniata</taxon>
        <taxon>Vertebrata</taxon>
        <taxon>Cyclostomata</taxon>
        <taxon>Hyperoartia</taxon>
        <taxon>Petromyzontiformes</taxon>
        <taxon>Petromyzontidae</taxon>
        <taxon>Petromyzon</taxon>
    </lineage>
</organism>
<keyword evidence="4" id="KW-1185">Reference proteome</keyword>
<dbReference type="InterPro" id="IPR050951">
    <property type="entry name" value="Retrovirus_Pol_polyprotein"/>
</dbReference>
<evidence type="ECO:0000256" key="2">
    <source>
        <dbReference type="SAM" id="MobiDB-lite"/>
    </source>
</evidence>
<dbReference type="KEGG" id="pmrn:116953358"/>
<dbReference type="PROSITE" id="PS50994">
    <property type="entry name" value="INTEGRASE"/>
    <property type="match status" value="1"/>
</dbReference>
<evidence type="ECO:0000313" key="5">
    <source>
        <dbReference type="RefSeq" id="XP_032829389.1"/>
    </source>
</evidence>
<dbReference type="InterPro" id="IPR041588">
    <property type="entry name" value="Integrase_H2C2"/>
</dbReference>